<evidence type="ECO:0000256" key="4">
    <source>
        <dbReference type="ARBA" id="ARBA00022676"/>
    </source>
</evidence>
<evidence type="ECO:0000256" key="6">
    <source>
        <dbReference type="ARBA" id="ARBA00022692"/>
    </source>
</evidence>
<feature type="transmembrane region" description="Helical" evidence="11">
    <location>
        <begin position="268"/>
        <end position="288"/>
    </location>
</feature>
<evidence type="ECO:0000256" key="3">
    <source>
        <dbReference type="ARBA" id="ARBA00022502"/>
    </source>
</evidence>
<feature type="transmembrane region" description="Helical" evidence="11">
    <location>
        <begin position="323"/>
        <end position="345"/>
    </location>
</feature>
<dbReference type="AlphaFoldDB" id="A0A4Z1E6D0"/>
<organism evidence="12 13">
    <name type="scientific">Serinibacter arcticus</name>
    <dbReference type="NCBI Taxonomy" id="1655435"/>
    <lineage>
        <taxon>Bacteria</taxon>
        <taxon>Bacillati</taxon>
        <taxon>Actinomycetota</taxon>
        <taxon>Actinomycetes</taxon>
        <taxon>Micrococcales</taxon>
        <taxon>Beutenbergiaceae</taxon>
        <taxon>Serinibacter</taxon>
    </lineage>
</organism>
<feature type="transmembrane region" description="Helical" evidence="11">
    <location>
        <begin position="138"/>
        <end position="162"/>
    </location>
</feature>
<feature type="transmembrane region" description="Helical" evidence="11">
    <location>
        <begin position="357"/>
        <end position="375"/>
    </location>
</feature>
<evidence type="ECO:0000256" key="8">
    <source>
        <dbReference type="ARBA" id="ARBA00022989"/>
    </source>
</evidence>
<sequence length="439" mass="47174">MAIVTTTRDADASPRPPGRAAEPVARAGRRRLAVAPWVWHVLTVYVLSRVLATGALLIARTHQGESFEGWWPEPAGRPPYGVFVGRWWDGWWYERIWAGGYPDALPVRDGVVVINEWAFFPLYPGIVKAITTATGGTWIVVAPLVSLALGAIALLVVHRLVVVAAPDAVAARPGLPLATVAVLAFFPSAVVLQVAYTESLALLLVATSLLLVVRRRYAWAMLAVAALGFTRAVALPMAVVVAVHLLVRWRDARVGREPFARRERVLGVALLGVAGLSGGIWPLIAGAATGRVDAYVLTQGAWRPDRGVGVFAGWARVESFSPLGVGLTVVAVALVLGLLALAVFSRSHPARRIGVELWVWCAAYILYLAAVGDLISSQLRFLLLAFPLAIVLVALVPRPGWAARAWTGLLVAGLAVGQVAWVWTVWMQVLKEVTFLKAP</sequence>
<accession>A0A4Z1E6D0</accession>
<keyword evidence="6 11" id="KW-0812">Transmembrane</keyword>
<dbReference type="GO" id="GO:0031501">
    <property type="term" value="C:mannosyltransferase complex"/>
    <property type="evidence" value="ECO:0007669"/>
    <property type="project" value="TreeGrafter"/>
</dbReference>
<feature type="transmembrane region" description="Helical" evidence="11">
    <location>
        <begin position="381"/>
        <end position="397"/>
    </location>
</feature>
<feature type="transmembrane region" description="Helical" evidence="11">
    <location>
        <begin position="409"/>
        <end position="429"/>
    </location>
</feature>
<evidence type="ECO:0000313" key="12">
    <source>
        <dbReference type="EMBL" id="TGO06719.1"/>
    </source>
</evidence>
<dbReference type="GO" id="GO:0006506">
    <property type="term" value="P:GPI anchor biosynthetic process"/>
    <property type="evidence" value="ECO:0007669"/>
    <property type="project" value="UniProtKB-UniPathway"/>
</dbReference>
<keyword evidence="4" id="KW-0328">Glycosyltransferase</keyword>
<keyword evidence="8 11" id="KW-1133">Transmembrane helix</keyword>
<keyword evidence="3" id="KW-0337">GPI-anchor biosynthesis</keyword>
<dbReference type="PANTHER" id="PTHR12468">
    <property type="entry name" value="GPI MANNOSYLTRANSFERASE 2"/>
    <property type="match status" value="1"/>
</dbReference>
<feature type="region of interest" description="Disordered" evidence="10">
    <location>
        <begin position="1"/>
        <end position="23"/>
    </location>
</feature>
<evidence type="ECO:0000256" key="11">
    <source>
        <dbReference type="SAM" id="Phobius"/>
    </source>
</evidence>
<dbReference type="GO" id="GO:0004376">
    <property type="term" value="F:GPI mannosyltransferase activity"/>
    <property type="evidence" value="ECO:0007669"/>
    <property type="project" value="InterPro"/>
</dbReference>
<keyword evidence="7" id="KW-0256">Endoplasmic reticulum</keyword>
<dbReference type="EMBL" id="RHPJ01000001">
    <property type="protein sequence ID" value="TGO06719.1"/>
    <property type="molecule type" value="Genomic_DNA"/>
</dbReference>
<dbReference type="PANTHER" id="PTHR12468:SF2">
    <property type="entry name" value="GPI MANNOSYLTRANSFERASE 2"/>
    <property type="match status" value="1"/>
</dbReference>
<dbReference type="Proteomes" id="UP000297318">
    <property type="component" value="Unassembled WGS sequence"/>
</dbReference>
<evidence type="ECO:0000313" key="13">
    <source>
        <dbReference type="Proteomes" id="UP000297318"/>
    </source>
</evidence>
<dbReference type="InterPro" id="IPR007315">
    <property type="entry name" value="PIG-V/Gpi18"/>
</dbReference>
<dbReference type="GO" id="GO:0000009">
    <property type="term" value="F:alpha-1,6-mannosyltransferase activity"/>
    <property type="evidence" value="ECO:0007669"/>
    <property type="project" value="InterPro"/>
</dbReference>
<feature type="transmembrane region" description="Helical" evidence="11">
    <location>
        <begin position="174"/>
        <end position="197"/>
    </location>
</feature>
<evidence type="ECO:0000256" key="5">
    <source>
        <dbReference type="ARBA" id="ARBA00022679"/>
    </source>
</evidence>
<comment type="subcellular location">
    <subcellularLocation>
        <location evidence="1">Endoplasmic reticulum membrane</location>
        <topology evidence="1">Multi-pass membrane protein</topology>
    </subcellularLocation>
</comment>
<evidence type="ECO:0000256" key="7">
    <source>
        <dbReference type="ARBA" id="ARBA00022824"/>
    </source>
</evidence>
<comment type="caution">
    <text evidence="12">The sequence shown here is derived from an EMBL/GenBank/DDBJ whole genome shotgun (WGS) entry which is preliminary data.</text>
</comment>
<dbReference type="UniPathway" id="UPA00196"/>
<reference evidence="12 13" key="1">
    <citation type="submission" date="2018-11" db="EMBL/GenBank/DDBJ databases">
        <title>Complete genome sequencing of the Actinobacteria Serinibacter sp. K3-2.</title>
        <authorList>
            <person name="Rakitin A.L."/>
            <person name="Beletsky A.V."/>
            <person name="Mardanov A.V."/>
            <person name="Ravin N.V."/>
            <person name="Gromova A.S."/>
            <person name="Filippova S.N."/>
            <person name="Gal'Chenko V.F."/>
        </authorList>
    </citation>
    <scope>NUCLEOTIDE SEQUENCE [LARGE SCALE GENOMIC DNA]</scope>
    <source>
        <strain evidence="12 13">K3-2</strain>
    </source>
</reference>
<proteinExistence type="predicted"/>
<name>A0A4Z1E6D0_9MICO</name>
<evidence type="ECO:0000256" key="1">
    <source>
        <dbReference type="ARBA" id="ARBA00004477"/>
    </source>
</evidence>
<keyword evidence="9 11" id="KW-0472">Membrane</keyword>
<feature type="transmembrane region" description="Helical" evidence="11">
    <location>
        <begin position="217"/>
        <end position="247"/>
    </location>
</feature>
<dbReference type="GO" id="GO:0016020">
    <property type="term" value="C:membrane"/>
    <property type="evidence" value="ECO:0007669"/>
    <property type="project" value="GOC"/>
</dbReference>
<keyword evidence="5" id="KW-0808">Transferase</keyword>
<protein>
    <submittedName>
        <fullName evidence="12">Integral membrane protein</fullName>
    </submittedName>
</protein>
<gene>
    <name evidence="12" type="ORF">SERN_0911</name>
</gene>
<evidence type="ECO:0000256" key="9">
    <source>
        <dbReference type="ARBA" id="ARBA00023136"/>
    </source>
</evidence>
<evidence type="ECO:0000256" key="10">
    <source>
        <dbReference type="SAM" id="MobiDB-lite"/>
    </source>
</evidence>
<comment type="pathway">
    <text evidence="2">Glycolipid biosynthesis; glycosylphosphatidylinositol-anchor biosynthesis.</text>
</comment>
<feature type="transmembrane region" description="Helical" evidence="11">
    <location>
        <begin position="37"/>
        <end position="59"/>
    </location>
</feature>
<keyword evidence="13" id="KW-1185">Reference proteome</keyword>
<evidence type="ECO:0000256" key="2">
    <source>
        <dbReference type="ARBA" id="ARBA00004687"/>
    </source>
</evidence>